<sequence>MLTTNADLQKNFRSISKCIRNMSRAQLRRVVPAGKVLKYSYGKKQRSFGSVDCFNAMTSRMNGSILCNYSAFTICLQTSRTSVILWIPKHV</sequence>
<evidence type="ECO:0000313" key="2">
    <source>
        <dbReference type="Proteomes" id="UP001295794"/>
    </source>
</evidence>
<dbReference type="Proteomes" id="UP001295794">
    <property type="component" value="Unassembled WGS sequence"/>
</dbReference>
<keyword evidence="2" id="KW-1185">Reference proteome</keyword>
<accession>A0AAD2Q3F3</accession>
<reference evidence="1" key="1">
    <citation type="submission" date="2023-11" db="EMBL/GenBank/DDBJ databases">
        <authorList>
            <person name="De Vega J J."/>
            <person name="De Vega J J."/>
        </authorList>
    </citation>
    <scope>NUCLEOTIDE SEQUENCE</scope>
</reference>
<gene>
    <name evidence="1" type="ORF">MYCIT1_LOCUS17160</name>
</gene>
<comment type="caution">
    <text evidence="1">The sequence shown here is derived from an EMBL/GenBank/DDBJ whole genome shotgun (WGS) entry which is preliminary data.</text>
</comment>
<protein>
    <submittedName>
        <fullName evidence="1">Uncharacterized protein</fullName>
    </submittedName>
</protein>
<organism evidence="1 2">
    <name type="scientific">Mycena citricolor</name>
    <dbReference type="NCBI Taxonomy" id="2018698"/>
    <lineage>
        <taxon>Eukaryota</taxon>
        <taxon>Fungi</taxon>
        <taxon>Dikarya</taxon>
        <taxon>Basidiomycota</taxon>
        <taxon>Agaricomycotina</taxon>
        <taxon>Agaricomycetes</taxon>
        <taxon>Agaricomycetidae</taxon>
        <taxon>Agaricales</taxon>
        <taxon>Marasmiineae</taxon>
        <taxon>Mycenaceae</taxon>
        <taxon>Mycena</taxon>
    </lineage>
</organism>
<dbReference type="EMBL" id="CAVNYO010000177">
    <property type="protein sequence ID" value="CAK5271826.1"/>
    <property type="molecule type" value="Genomic_DNA"/>
</dbReference>
<evidence type="ECO:0000313" key="1">
    <source>
        <dbReference type="EMBL" id="CAK5271826.1"/>
    </source>
</evidence>
<dbReference type="AlphaFoldDB" id="A0AAD2Q3F3"/>
<name>A0AAD2Q3F3_9AGAR</name>
<proteinExistence type="predicted"/>